<dbReference type="AlphaFoldDB" id="A0A3Q2IBH9"/>
<sequence length="57" mass="6460">MASWSVQKCSFRHSCTVLHRDLEVNNRQMLSVPVGSQLKKIILTGSYTRKQLAPLTT</sequence>
<proteinExistence type="predicted"/>
<name>A0A3Q2IBH9_HORSE</name>
<evidence type="ECO:0000313" key="1">
    <source>
        <dbReference type="Ensembl" id="ENSECAP00000045662.1"/>
    </source>
</evidence>
<keyword evidence="2" id="KW-1185">Reference proteome</keyword>
<accession>A0A3Q2IBH9</accession>
<organism evidence="1 2">
    <name type="scientific">Equus caballus</name>
    <name type="common">Horse</name>
    <dbReference type="NCBI Taxonomy" id="9796"/>
    <lineage>
        <taxon>Eukaryota</taxon>
        <taxon>Metazoa</taxon>
        <taxon>Chordata</taxon>
        <taxon>Craniata</taxon>
        <taxon>Vertebrata</taxon>
        <taxon>Euteleostomi</taxon>
        <taxon>Mammalia</taxon>
        <taxon>Eutheria</taxon>
        <taxon>Laurasiatheria</taxon>
        <taxon>Perissodactyla</taxon>
        <taxon>Equidae</taxon>
        <taxon>Equus</taxon>
    </lineage>
</organism>
<dbReference type="PaxDb" id="9796-ENSECAP00000045662"/>
<dbReference type="Proteomes" id="UP000002281">
    <property type="component" value="Chromosome 24"/>
</dbReference>
<evidence type="ECO:0000313" key="2">
    <source>
        <dbReference type="Proteomes" id="UP000002281"/>
    </source>
</evidence>
<dbReference type="GeneTree" id="ENSGT00390000010800"/>
<dbReference type="Bgee" id="ENSECAG00000033266">
    <property type="expression patterns" value="Expressed in cerebellum and 2 other cell types or tissues"/>
</dbReference>
<dbReference type="InParanoid" id="A0A3Q2IBH9"/>
<reference evidence="1" key="2">
    <citation type="submission" date="2025-08" db="UniProtKB">
        <authorList>
            <consortium name="Ensembl"/>
        </authorList>
    </citation>
    <scope>IDENTIFICATION</scope>
    <source>
        <strain evidence="1">Thoroughbred</strain>
    </source>
</reference>
<reference evidence="1 2" key="1">
    <citation type="journal article" date="2009" name="Science">
        <title>Genome sequence, comparative analysis, and population genetics of the domestic horse.</title>
        <authorList>
            <consortium name="Broad Institute Genome Sequencing Platform"/>
            <consortium name="Broad Institute Whole Genome Assembly Team"/>
            <person name="Wade C.M."/>
            <person name="Giulotto E."/>
            <person name="Sigurdsson S."/>
            <person name="Zoli M."/>
            <person name="Gnerre S."/>
            <person name="Imsland F."/>
            <person name="Lear T.L."/>
            <person name="Adelson D.L."/>
            <person name="Bailey E."/>
            <person name="Bellone R.R."/>
            <person name="Bloecker H."/>
            <person name="Distl O."/>
            <person name="Edgar R.C."/>
            <person name="Garber M."/>
            <person name="Leeb T."/>
            <person name="Mauceli E."/>
            <person name="MacLeod J.N."/>
            <person name="Penedo M.C.T."/>
            <person name="Raison J.M."/>
            <person name="Sharpe T."/>
            <person name="Vogel J."/>
            <person name="Andersson L."/>
            <person name="Antczak D.F."/>
            <person name="Biagi T."/>
            <person name="Binns M.M."/>
            <person name="Chowdhary B.P."/>
            <person name="Coleman S.J."/>
            <person name="Della Valle G."/>
            <person name="Fryc S."/>
            <person name="Guerin G."/>
            <person name="Hasegawa T."/>
            <person name="Hill E.W."/>
            <person name="Jurka J."/>
            <person name="Kiialainen A."/>
            <person name="Lindgren G."/>
            <person name="Liu J."/>
            <person name="Magnani E."/>
            <person name="Mickelson J.R."/>
            <person name="Murray J."/>
            <person name="Nergadze S.G."/>
            <person name="Onofrio R."/>
            <person name="Pedroni S."/>
            <person name="Piras M.F."/>
            <person name="Raudsepp T."/>
            <person name="Rocchi M."/>
            <person name="Roeed K.H."/>
            <person name="Ryder O.A."/>
            <person name="Searle S."/>
            <person name="Skow L."/>
            <person name="Swinburne J.E."/>
            <person name="Syvaenen A.C."/>
            <person name="Tozaki T."/>
            <person name="Valberg S.J."/>
            <person name="Vaudin M."/>
            <person name="White J.R."/>
            <person name="Zody M.C."/>
            <person name="Lander E.S."/>
            <person name="Lindblad-Toh K."/>
        </authorList>
    </citation>
    <scope>NUCLEOTIDE SEQUENCE [LARGE SCALE GENOMIC DNA]</scope>
    <source>
        <strain evidence="1 2">Thoroughbred</strain>
    </source>
</reference>
<dbReference type="OMA" id="SILTGCW"/>
<protein>
    <submittedName>
        <fullName evidence="1">Uncharacterized protein</fullName>
    </submittedName>
</protein>
<dbReference type="Ensembl" id="ENSECAT00000034529.1">
    <property type="protein sequence ID" value="ENSECAP00000045662.1"/>
    <property type="gene ID" value="ENSECAG00000033266.1"/>
</dbReference>
<reference evidence="1" key="3">
    <citation type="submission" date="2025-09" db="UniProtKB">
        <authorList>
            <consortium name="Ensembl"/>
        </authorList>
    </citation>
    <scope>IDENTIFICATION</scope>
    <source>
        <strain evidence="1">Thoroughbred</strain>
    </source>
</reference>